<evidence type="ECO:0000259" key="1">
    <source>
        <dbReference type="Pfam" id="PF20803"/>
    </source>
</evidence>
<protein>
    <recommendedName>
        <fullName evidence="1">Transcriptional repressor PaaX-like central Cas2-like domain-containing protein</fullName>
    </recommendedName>
</protein>
<accession>A0A1F6YMM1</accession>
<proteinExistence type="predicted"/>
<evidence type="ECO:0000313" key="2">
    <source>
        <dbReference type="EMBL" id="OGJ07595.1"/>
    </source>
</evidence>
<dbReference type="InterPro" id="IPR048846">
    <property type="entry name" value="PaaX-like_central"/>
</dbReference>
<sequence length="162" mass="19051">MYIRNYSSSLMDLLMATLGSARNVRRFRSIIYERKLKRYKKESVRVALSRLHLKGYVDNSTAGWSITKKGEKYVKHARLLNYISSPFETNSPTNMILSFDIPEQNRIMRNWLRNQIKIFGYKMLQQSLWIGPGPLPSSFSKRLEELNIRKNIKTFKITKGNN</sequence>
<comment type="caution">
    <text evidence="2">The sequence shown here is derived from an EMBL/GenBank/DDBJ whole genome shotgun (WGS) entry which is preliminary data.</text>
</comment>
<reference evidence="2 3" key="1">
    <citation type="journal article" date="2016" name="Nat. Commun.">
        <title>Thousands of microbial genomes shed light on interconnected biogeochemical processes in an aquifer system.</title>
        <authorList>
            <person name="Anantharaman K."/>
            <person name="Brown C.T."/>
            <person name="Hug L.A."/>
            <person name="Sharon I."/>
            <person name="Castelle C.J."/>
            <person name="Probst A.J."/>
            <person name="Thomas B.C."/>
            <person name="Singh A."/>
            <person name="Wilkins M.J."/>
            <person name="Karaoz U."/>
            <person name="Brodie E.L."/>
            <person name="Williams K.H."/>
            <person name="Hubbard S.S."/>
            <person name="Banfield J.F."/>
        </authorList>
    </citation>
    <scope>NUCLEOTIDE SEQUENCE [LARGE SCALE GENOMIC DNA]</scope>
</reference>
<evidence type="ECO:0000313" key="3">
    <source>
        <dbReference type="Proteomes" id="UP000178138"/>
    </source>
</evidence>
<name>A0A1F6YMM1_9BACT</name>
<dbReference type="Proteomes" id="UP000178138">
    <property type="component" value="Unassembled WGS sequence"/>
</dbReference>
<gene>
    <name evidence="2" type="ORF">A2225_02800</name>
</gene>
<dbReference type="AlphaFoldDB" id="A0A1F6YMM1"/>
<feature type="domain" description="Transcriptional repressor PaaX-like central Cas2-like" evidence="1">
    <location>
        <begin position="96"/>
        <end position="158"/>
    </location>
</feature>
<dbReference type="Pfam" id="PF20803">
    <property type="entry name" value="PaaX_M"/>
    <property type="match status" value="1"/>
</dbReference>
<dbReference type="EMBL" id="MFVZ01000012">
    <property type="protein sequence ID" value="OGJ07595.1"/>
    <property type="molecule type" value="Genomic_DNA"/>
</dbReference>
<organism evidence="2 3">
    <name type="scientific">Candidatus Nomurabacteria bacterium RIFOXYA2_FULL_42_12</name>
    <dbReference type="NCBI Taxonomy" id="1801801"/>
    <lineage>
        <taxon>Bacteria</taxon>
        <taxon>Candidatus Nomuraibacteriota</taxon>
    </lineage>
</organism>